<dbReference type="Pfam" id="PF05014">
    <property type="entry name" value="Nuc_deoxyrib_tr"/>
    <property type="match status" value="1"/>
</dbReference>
<dbReference type="SUPFAM" id="SSF52309">
    <property type="entry name" value="N-(deoxy)ribosyltransferase-like"/>
    <property type="match status" value="1"/>
</dbReference>
<keyword evidence="2" id="KW-1185">Reference proteome</keyword>
<dbReference type="AlphaFoldDB" id="A0A8J3FVG4"/>
<dbReference type="InterPro" id="IPR007710">
    <property type="entry name" value="Nucleoside_deoxyribTrfase"/>
</dbReference>
<dbReference type="RefSeq" id="WP_229686508.1">
    <property type="nucleotide sequence ID" value="NZ_BMMK01000017.1"/>
</dbReference>
<proteinExistence type="predicted"/>
<protein>
    <recommendedName>
        <fullName evidence="3">Nucleoside 2-deoxyribosyltransferase</fullName>
    </recommendedName>
</protein>
<dbReference type="Proteomes" id="UP000637578">
    <property type="component" value="Unassembled WGS sequence"/>
</dbReference>
<organism evidence="1 2">
    <name type="scientific">Longimycelium tulufanense</name>
    <dbReference type="NCBI Taxonomy" id="907463"/>
    <lineage>
        <taxon>Bacteria</taxon>
        <taxon>Bacillati</taxon>
        <taxon>Actinomycetota</taxon>
        <taxon>Actinomycetes</taxon>
        <taxon>Pseudonocardiales</taxon>
        <taxon>Pseudonocardiaceae</taxon>
        <taxon>Longimycelium</taxon>
    </lineage>
</organism>
<reference evidence="1" key="1">
    <citation type="journal article" date="2014" name="Int. J. Syst. Evol. Microbiol.">
        <title>Complete genome sequence of Corynebacterium casei LMG S-19264T (=DSM 44701T), isolated from a smear-ripened cheese.</title>
        <authorList>
            <consortium name="US DOE Joint Genome Institute (JGI-PGF)"/>
            <person name="Walter F."/>
            <person name="Albersmeier A."/>
            <person name="Kalinowski J."/>
            <person name="Ruckert C."/>
        </authorList>
    </citation>
    <scope>NUCLEOTIDE SEQUENCE</scope>
    <source>
        <strain evidence="1">CGMCC 4.5737</strain>
    </source>
</reference>
<evidence type="ECO:0000313" key="1">
    <source>
        <dbReference type="EMBL" id="GGM63496.1"/>
    </source>
</evidence>
<dbReference type="EMBL" id="BMMK01000017">
    <property type="protein sequence ID" value="GGM63496.1"/>
    <property type="molecule type" value="Genomic_DNA"/>
</dbReference>
<name>A0A8J3FVG4_9PSEU</name>
<evidence type="ECO:0008006" key="3">
    <source>
        <dbReference type="Google" id="ProtNLM"/>
    </source>
</evidence>
<evidence type="ECO:0000313" key="2">
    <source>
        <dbReference type="Proteomes" id="UP000637578"/>
    </source>
</evidence>
<gene>
    <name evidence="1" type="ORF">GCM10012275_37620</name>
</gene>
<comment type="caution">
    <text evidence="1">The sequence shown here is derived from an EMBL/GenBank/DDBJ whole genome shotgun (WGS) entry which is preliminary data.</text>
</comment>
<reference evidence="1" key="2">
    <citation type="submission" date="2020-09" db="EMBL/GenBank/DDBJ databases">
        <authorList>
            <person name="Sun Q."/>
            <person name="Zhou Y."/>
        </authorList>
    </citation>
    <scope>NUCLEOTIDE SEQUENCE</scope>
    <source>
        <strain evidence="1">CGMCC 4.5737</strain>
    </source>
</reference>
<sequence length="179" mass="19403">MDDLSLTTRDEADLTGMNVFVGGPIQHAIQRDGFYSPLRDAIHDIIESVRAASGTVFSAHLAEKFGDDTALFTPEQVAERDLRWMRRCDVFVPVLPAHERGGLLRTDGTHVELGWASALGKPIVLVTPLPVTPTASHLLRGLPAVAQVGVFDITRVQHDRSTLLGLISSAARDTVAMVD</sequence>
<dbReference type="Gene3D" id="3.40.50.450">
    <property type="match status" value="1"/>
</dbReference>
<accession>A0A8J3FVG4</accession>